<feature type="non-terminal residue" evidence="2">
    <location>
        <position position="1"/>
    </location>
</feature>
<keyword evidence="3" id="KW-1185">Reference proteome</keyword>
<name>A0ABU8GW09_9ACTN</name>
<evidence type="ECO:0000313" key="2">
    <source>
        <dbReference type="EMBL" id="MEI5617382.1"/>
    </source>
</evidence>
<dbReference type="Pfam" id="PF17657">
    <property type="entry name" value="DNA_pol3_finger"/>
    <property type="match status" value="1"/>
</dbReference>
<reference evidence="2 3" key="1">
    <citation type="submission" date="2024-03" db="EMBL/GenBank/DDBJ databases">
        <title>First Report of Pectobacterium brasiliscabiei causing potato scab in china.</title>
        <authorList>
            <person name="Handique U."/>
        </authorList>
    </citation>
    <scope>NUCLEOTIDE SEQUENCE [LARGE SCALE GENOMIC DNA]</scope>
    <source>
        <strain evidence="2 3">ZRIMU1503</strain>
    </source>
</reference>
<gene>
    <name evidence="2" type="ORF">WB403_50700</name>
</gene>
<dbReference type="PANTHER" id="PTHR32294:SF0">
    <property type="entry name" value="DNA POLYMERASE III SUBUNIT ALPHA"/>
    <property type="match status" value="1"/>
</dbReference>
<dbReference type="InterPro" id="IPR040982">
    <property type="entry name" value="DNA_pol3_finger"/>
</dbReference>
<evidence type="ECO:0000259" key="1">
    <source>
        <dbReference type="Pfam" id="PF17657"/>
    </source>
</evidence>
<feature type="domain" description="DNA polymerase III alpha subunit finger" evidence="1">
    <location>
        <begin position="11"/>
        <end position="85"/>
    </location>
</feature>
<organism evidence="2 3">
    <name type="scientific">Streptomyces brasiliscabiei</name>
    <dbReference type="NCBI Taxonomy" id="2736302"/>
    <lineage>
        <taxon>Bacteria</taxon>
        <taxon>Bacillati</taxon>
        <taxon>Actinomycetota</taxon>
        <taxon>Actinomycetes</taxon>
        <taxon>Kitasatosporales</taxon>
        <taxon>Streptomycetaceae</taxon>
        <taxon>Streptomyces</taxon>
    </lineage>
</organism>
<protein>
    <recommendedName>
        <fullName evidence="1">DNA polymerase III alpha subunit finger domain-containing protein</fullName>
    </recommendedName>
</protein>
<dbReference type="InterPro" id="IPR004805">
    <property type="entry name" value="DnaE2/DnaE/PolC"/>
</dbReference>
<dbReference type="EMBL" id="JBBAYM010000559">
    <property type="protein sequence ID" value="MEI5617382.1"/>
    <property type="molecule type" value="Genomic_DNA"/>
</dbReference>
<evidence type="ECO:0000313" key="3">
    <source>
        <dbReference type="Proteomes" id="UP001365781"/>
    </source>
</evidence>
<dbReference type="Proteomes" id="UP001365781">
    <property type="component" value="Unassembled WGS sequence"/>
</dbReference>
<proteinExistence type="predicted"/>
<dbReference type="PANTHER" id="PTHR32294">
    <property type="entry name" value="DNA POLYMERASE III SUBUNIT ALPHA"/>
    <property type="match status" value="1"/>
</dbReference>
<comment type="caution">
    <text evidence="2">The sequence shown here is derived from an EMBL/GenBank/DDBJ whole genome shotgun (WGS) entry which is preliminary data.</text>
</comment>
<sequence>LVKFDFLGLKTLTVIEKACDLIGRDKIDIAKLPLDDKKTFELLARGDGSGVFQLEGNGMRDVLRKLRPDRFEDIIAVVALYRPGP</sequence>
<accession>A0ABU8GW09</accession>
<feature type="non-terminal residue" evidence="2">
    <location>
        <position position="85"/>
    </location>
</feature>